<dbReference type="Proteomes" id="UP000001194">
    <property type="component" value="Unassembled WGS sequence"/>
</dbReference>
<name>B0D4D8_LACBS</name>
<dbReference type="OrthoDB" id="2847287at2759"/>
<accession>B0D4D8</accession>
<evidence type="ECO:0000313" key="2">
    <source>
        <dbReference type="EMBL" id="EDR10323.1"/>
    </source>
</evidence>
<dbReference type="EMBL" id="DS547097">
    <property type="protein sequence ID" value="EDR10323.1"/>
    <property type="molecule type" value="Genomic_DNA"/>
</dbReference>
<dbReference type="AlphaFoldDB" id="B0D4D8"/>
<dbReference type="InterPro" id="IPR032675">
    <property type="entry name" value="LRR_dom_sf"/>
</dbReference>
<sequence>MIMGLSPIQIPRIRRYFKVQQPQKQAEIVNFKSHLESLPQHLILEIGRQSHFLRDVLSLSLCSSRLRSALASILYSTIELRSNRLFKATLVGLTRHPEIPQHIKKLVVRPNSAEWTLPGDEIDESIVSNLLVSVVPLCRRLEAFVWDGWEMPDDRLWLVLRTSCPSLKSVSTTVGVQPLNPSSHFFEFSDLRQFSLTVKCRSLEWLLDGHPKTEKLPRKFWEMLLERCPNLEELTIASIAPSPRMFDIRHVTAGRWRRLRSLTLGDLVVNPNEAEKCRLPDQHPLMKFFAAHRKLQHVALQQAGRSESFPPCFSLVPAALPDLESFSGSLRYVKTLPHPERLKHLNLTSLHHTPSVLTPTFSVLRGLPSLISLSIWIDISFGGRTNYFQDESHIFSSLLAFCPNLRHLEVLCFTHPTFRVREFSRALQNSPQLESFVLTKMYKSREEDITMIAERVIYENPNLKKFTLRYTADRWPTQAAGRLRQLGIYEVRCDEDGNPSGLFAYEWGLRAFGFEHSRSFVHPLSMDKTPRSPGSPETKSTRSSFSSGKSAGRASFSSERSRTSFDLGFNLYGLV</sequence>
<dbReference type="KEGG" id="lbc:LACBIDRAFT_293591"/>
<protein>
    <submittedName>
        <fullName evidence="2">Predicted protein</fullName>
    </submittedName>
</protein>
<dbReference type="HOGENOM" id="CLU_024649_0_0_1"/>
<dbReference type="SUPFAM" id="SSF52047">
    <property type="entry name" value="RNI-like"/>
    <property type="match status" value="1"/>
</dbReference>
<gene>
    <name evidence="2" type="ORF">LACBIDRAFT_293591</name>
</gene>
<feature type="region of interest" description="Disordered" evidence="1">
    <location>
        <begin position="525"/>
        <end position="554"/>
    </location>
</feature>
<evidence type="ECO:0000313" key="3">
    <source>
        <dbReference type="Proteomes" id="UP000001194"/>
    </source>
</evidence>
<evidence type="ECO:0000256" key="1">
    <source>
        <dbReference type="SAM" id="MobiDB-lite"/>
    </source>
</evidence>
<dbReference type="Gene3D" id="3.80.10.10">
    <property type="entry name" value="Ribonuclease Inhibitor"/>
    <property type="match status" value="1"/>
</dbReference>
<keyword evidence="3" id="KW-1185">Reference proteome</keyword>
<feature type="compositionally biased region" description="Low complexity" evidence="1">
    <location>
        <begin position="541"/>
        <end position="554"/>
    </location>
</feature>
<dbReference type="GeneID" id="6074586"/>
<dbReference type="InParanoid" id="B0D4D8"/>
<proteinExistence type="predicted"/>
<organism evidence="3">
    <name type="scientific">Laccaria bicolor (strain S238N-H82 / ATCC MYA-4686)</name>
    <name type="common">Bicoloured deceiver</name>
    <name type="synonym">Laccaria laccata var. bicolor</name>
    <dbReference type="NCBI Taxonomy" id="486041"/>
    <lineage>
        <taxon>Eukaryota</taxon>
        <taxon>Fungi</taxon>
        <taxon>Dikarya</taxon>
        <taxon>Basidiomycota</taxon>
        <taxon>Agaricomycotina</taxon>
        <taxon>Agaricomycetes</taxon>
        <taxon>Agaricomycetidae</taxon>
        <taxon>Agaricales</taxon>
        <taxon>Agaricineae</taxon>
        <taxon>Hydnangiaceae</taxon>
        <taxon>Laccaria</taxon>
    </lineage>
</organism>
<reference evidence="2 3" key="1">
    <citation type="journal article" date="2008" name="Nature">
        <title>The genome of Laccaria bicolor provides insights into mycorrhizal symbiosis.</title>
        <authorList>
            <person name="Martin F."/>
            <person name="Aerts A."/>
            <person name="Ahren D."/>
            <person name="Brun A."/>
            <person name="Danchin E.G.J."/>
            <person name="Duchaussoy F."/>
            <person name="Gibon J."/>
            <person name="Kohler A."/>
            <person name="Lindquist E."/>
            <person name="Pereda V."/>
            <person name="Salamov A."/>
            <person name="Shapiro H.J."/>
            <person name="Wuyts J."/>
            <person name="Blaudez D."/>
            <person name="Buee M."/>
            <person name="Brokstein P."/>
            <person name="Canbaeck B."/>
            <person name="Cohen D."/>
            <person name="Courty P.E."/>
            <person name="Coutinho P.M."/>
            <person name="Delaruelle C."/>
            <person name="Detter J.C."/>
            <person name="Deveau A."/>
            <person name="DiFazio S."/>
            <person name="Duplessis S."/>
            <person name="Fraissinet-Tachet L."/>
            <person name="Lucic E."/>
            <person name="Frey-Klett P."/>
            <person name="Fourrey C."/>
            <person name="Feussner I."/>
            <person name="Gay G."/>
            <person name="Grimwood J."/>
            <person name="Hoegger P.J."/>
            <person name="Jain P."/>
            <person name="Kilaru S."/>
            <person name="Labbe J."/>
            <person name="Lin Y.C."/>
            <person name="Legue V."/>
            <person name="Le Tacon F."/>
            <person name="Marmeisse R."/>
            <person name="Melayah D."/>
            <person name="Montanini B."/>
            <person name="Muratet M."/>
            <person name="Nehls U."/>
            <person name="Niculita-Hirzel H."/>
            <person name="Oudot-Le Secq M.P."/>
            <person name="Peter M."/>
            <person name="Quesneville H."/>
            <person name="Rajashekar B."/>
            <person name="Reich M."/>
            <person name="Rouhier N."/>
            <person name="Schmutz J."/>
            <person name="Yin T."/>
            <person name="Chalot M."/>
            <person name="Henrissat B."/>
            <person name="Kuees U."/>
            <person name="Lucas S."/>
            <person name="Van de Peer Y."/>
            <person name="Podila G.K."/>
            <person name="Polle A."/>
            <person name="Pukkila P.J."/>
            <person name="Richardson P.M."/>
            <person name="Rouze P."/>
            <person name="Sanders I.R."/>
            <person name="Stajich J.E."/>
            <person name="Tunlid A."/>
            <person name="Tuskan G."/>
            <person name="Grigoriev I.V."/>
        </authorList>
    </citation>
    <scope>NUCLEOTIDE SEQUENCE [LARGE SCALE GENOMIC DNA]</scope>
    <source>
        <strain evidence="3">S238N-H82 / ATCC MYA-4686</strain>
    </source>
</reference>
<dbReference type="RefSeq" id="XP_001878773.1">
    <property type="nucleotide sequence ID" value="XM_001878738.1"/>
</dbReference>